<evidence type="ECO:0000313" key="2">
    <source>
        <dbReference type="EMBL" id="PGH10753.1"/>
    </source>
</evidence>
<evidence type="ECO:0000313" key="3">
    <source>
        <dbReference type="Proteomes" id="UP000224634"/>
    </source>
</evidence>
<accession>A0A2B7XPQ3</accession>
<reference evidence="2 3" key="1">
    <citation type="submission" date="2017-10" db="EMBL/GenBank/DDBJ databases">
        <title>Comparative genomics in systemic dimorphic fungi from Ajellomycetaceae.</title>
        <authorList>
            <person name="Munoz J.F."/>
            <person name="Mcewen J.G."/>
            <person name="Clay O.K."/>
            <person name="Cuomo C.A."/>
        </authorList>
    </citation>
    <scope>NUCLEOTIDE SEQUENCE [LARGE SCALE GENOMIC DNA]</scope>
    <source>
        <strain evidence="2 3">UAMH7299</strain>
    </source>
</reference>
<dbReference type="Proteomes" id="UP000224634">
    <property type="component" value="Unassembled WGS sequence"/>
</dbReference>
<feature type="compositionally biased region" description="Basic and acidic residues" evidence="1">
    <location>
        <begin position="47"/>
        <end position="67"/>
    </location>
</feature>
<dbReference type="AlphaFoldDB" id="A0A2B7XPQ3"/>
<protein>
    <submittedName>
        <fullName evidence="2">Uncharacterized protein</fullName>
    </submittedName>
</protein>
<feature type="region of interest" description="Disordered" evidence="1">
    <location>
        <begin position="1"/>
        <end position="71"/>
    </location>
</feature>
<organism evidence="2 3">
    <name type="scientific">Polytolypa hystricis (strain UAMH7299)</name>
    <dbReference type="NCBI Taxonomy" id="1447883"/>
    <lineage>
        <taxon>Eukaryota</taxon>
        <taxon>Fungi</taxon>
        <taxon>Dikarya</taxon>
        <taxon>Ascomycota</taxon>
        <taxon>Pezizomycotina</taxon>
        <taxon>Eurotiomycetes</taxon>
        <taxon>Eurotiomycetidae</taxon>
        <taxon>Onygenales</taxon>
        <taxon>Onygenales incertae sedis</taxon>
        <taxon>Polytolypa</taxon>
    </lineage>
</organism>
<proteinExistence type="predicted"/>
<dbReference type="OrthoDB" id="4506934at2759"/>
<comment type="caution">
    <text evidence="2">The sequence shown here is derived from an EMBL/GenBank/DDBJ whole genome shotgun (WGS) entry which is preliminary data.</text>
</comment>
<sequence length="101" mass="11497">MDMMSSPKDAAPAYEEAIQNHPVNQQLSASGSSRAYAAVPQIEIDESDHNNHGILHDEESHSHHDSAPLHPLSLDRTTPHFHCELHWFSWWHFSVLPLWAL</sequence>
<name>A0A2B7XPQ3_POLH7</name>
<dbReference type="EMBL" id="PDNA01000142">
    <property type="protein sequence ID" value="PGH10753.1"/>
    <property type="molecule type" value="Genomic_DNA"/>
</dbReference>
<keyword evidence="3" id="KW-1185">Reference proteome</keyword>
<gene>
    <name evidence="2" type="ORF">AJ80_07403</name>
</gene>
<feature type="compositionally biased region" description="Polar residues" evidence="1">
    <location>
        <begin position="21"/>
        <end position="33"/>
    </location>
</feature>
<evidence type="ECO:0000256" key="1">
    <source>
        <dbReference type="SAM" id="MobiDB-lite"/>
    </source>
</evidence>